<dbReference type="EMBL" id="MU006582">
    <property type="protein sequence ID" value="KAF2745536.1"/>
    <property type="molecule type" value="Genomic_DNA"/>
</dbReference>
<dbReference type="Gene3D" id="3.10.20.90">
    <property type="entry name" value="Phosphatidylinositol 3-kinase Catalytic Subunit, Chain A, domain 1"/>
    <property type="match status" value="1"/>
</dbReference>
<dbReference type="PANTHER" id="PTHR13169:SF0">
    <property type="entry name" value="UBIQUITIN-LIKE PROTEIN 3"/>
    <property type="match status" value="1"/>
</dbReference>
<dbReference type="OrthoDB" id="1043111at2759"/>
<evidence type="ECO:0000313" key="3">
    <source>
        <dbReference type="EMBL" id="KAF2745536.1"/>
    </source>
</evidence>
<name>A0A6A6V6N2_9PLEO</name>
<reference evidence="3" key="1">
    <citation type="journal article" date="2020" name="Stud. Mycol.">
        <title>101 Dothideomycetes genomes: a test case for predicting lifestyles and emergence of pathogens.</title>
        <authorList>
            <person name="Haridas S."/>
            <person name="Albert R."/>
            <person name="Binder M."/>
            <person name="Bloem J."/>
            <person name="Labutti K."/>
            <person name="Salamov A."/>
            <person name="Andreopoulos B."/>
            <person name="Baker S."/>
            <person name="Barry K."/>
            <person name="Bills G."/>
            <person name="Bluhm B."/>
            <person name="Cannon C."/>
            <person name="Castanera R."/>
            <person name="Culley D."/>
            <person name="Daum C."/>
            <person name="Ezra D."/>
            <person name="Gonzalez J."/>
            <person name="Henrissat B."/>
            <person name="Kuo A."/>
            <person name="Liang C."/>
            <person name="Lipzen A."/>
            <person name="Lutzoni F."/>
            <person name="Magnuson J."/>
            <person name="Mondo S."/>
            <person name="Nolan M."/>
            <person name="Ohm R."/>
            <person name="Pangilinan J."/>
            <person name="Park H.-J."/>
            <person name="Ramirez L."/>
            <person name="Alfaro M."/>
            <person name="Sun H."/>
            <person name="Tritt A."/>
            <person name="Yoshinaga Y."/>
            <person name="Zwiers L.-H."/>
            <person name="Turgeon B."/>
            <person name="Goodwin S."/>
            <person name="Spatafora J."/>
            <person name="Crous P."/>
            <person name="Grigoriev I."/>
        </authorList>
    </citation>
    <scope>NUCLEOTIDE SEQUENCE</scope>
    <source>
        <strain evidence="3">CBS 119925</strain>
    </source>
</reference>
<gene>
    <name evidence="3" type="ORF">M011DRAFT_406529</name>
</gene>
<dbReference type="AlphaFoldDB" id="A0A6A6V6N2"/>
<evidence type="ECO:0000313" key="4">
    <source>
        <dbReference type="Proteomes" id="UP000799440"/>
    </source>
</evidence>
<dbReference type="InterPro" id="IPR029071">
    <property type="entry name" value="Ubiquitin-like_domsf"/>
</dbReference>
<dbReference type="InterPro" id="IPR039540">
    <property type="entry name" value="UBL3-like_ubiquitin_dom"/>
</dbReference>
<dbReference type="PANTHER" id="PTHR13169">
    <property type="entry name" value="UBIQUITIN-LIKE PROTEIN 3 HCG-1 PROTEIN"/>
    <property type="match status" value="1"/>
</dbReference>
<organism evidence="3 4">
    <name type="scientific">Sporormia fimetaria CBS 119925</name>
    <dbReference type="NCBI Taxonomy" id="1340428"/>
    <lineage>
        <taxon>Eukaryota</taxon>
        <taxon>Fungi</taxon>
        <taxon>Dikarya</taxon>
        <taxon>Ascomycota</taxon>
        <taxon>Pezizomycotina</taxon>
        <taxon>Dothideomycetes</taxon>
        <taxon>Pleosporomycetidae</taxon>
        <taxon>Pleosporales</taxon>
        <taxon>Sporormiaceae</taxon>
        <taxon>Sporormia</taxon>
    </lineage>
</organism>
<sequence>MTTIDNTTASATAAATGAPLTTTATTTDSARPASPSQQPIAQTTNLPDVQEVKPPTSPSETPAPPADLSPAEGEAIGPSTDTPAAKPDNTNGPVVVITLLLTTGARHPFKIDERYLKRRNVTVEAMDPYNISVYTLKELIWRDWRQNGSFQGPDTRYIVALIVFADWDPRPTTPSSIRLIHFGRMLDDKIPLKECRFQREAPNVVHMTVKPQDVDEEEARTGKAGSRREGVEEVQAGCRCVVL</sequence>
<evidence type="ECO:0000256" key="1">
    <source>
        <dbReference type="SAM" id="MobiDB-lite"/>
    </source>
</evidence>
<feature type="compositionally biased region" description="Pro residues" evidence="1">
    <location>
        <begin position="55"/>
        <end position="67"/>
    </location>
</feature>
<keyword evidence="4" id="KW-1185">Reference proteome</keyword>
<dbReference type="Pfam" id="PF13881">
    <property type="entry name" value="Rad60-SLD_2"/>
    <property type="match status" value="1"/>
</dbReference>
<feature type="compositionally biased region" description="Low complexity" evidence="1">
    <location>
        <begin position="7"/>
        <end position="36"/>
    </location>
</feature>
<protein>
    <recommendedName>
        <fullName evidence="2">UBL3-like ubiquitin domain-containing protein</fullName>
    </recommendedName>
</protein>
<feature type="domain" description="UBL3-like ubiquitin" evidence="2">
    <location>
        <begin position="128"/>
        <end position="227"/>
    </location>
</feature>
<proteinExistence type="predicted"/>
<accession>A0A6A6V6N2</accession>
<dbReference type="InterPro" id="IPR040015">
    <property type="entry name" value="UBL3-like"/>
</dbReference>
<feature type="region of interest" description="Disordered" evidence="1">
    <location>
        <begin position="1"/>
        <end position="91"/>
    </location>
</feature>
<feature type="compositionally biased region" description="Polar residues" evidence="1">
    <location>
        <begin position="37"/>
        <end position="47"/>
    </location>
</feature>
<dbReference type="SUPFAM" id="SSF54236">
    <property type="entry name" value="Ubiquitin-like"/>
    <property type="match status" value="1"/>
</dbReference>
<dbReference type="Proteomes" id="UP000799440">
    <property type="component" value="Unassembled WGS sequence"/>
</dbReference>
<evidence type="ECO:0000259" key="2">
    <source>
        <dbReference type="Pfam" id="PF13881"/>
    </source>
</evidence>